<dbReference type="Proteomes" id="UP001314229">
    <property type="component" value="Unassembled WGS sequence"/>
</dbReference>
<protein>
    <submittedName>
        <fullName evidence="1">Uncharacterized protein</fullName>
    </submittedName>
</protein>
<accession>A0AAV1PR13</accession>
<evidence type="ECO:0000313" key="2">
    <source>
        <dbReference type="Proteomes" id="UP001314229"/>
    </source>
</evidence>
<reference evidence="1 2" key="1">
    <citation type="submission" date="2024-01" db="EMBL/GenBank/DDBJ databases">
        <authorList>
            <person name="Alioto T."/>
            <person name="Alioto T."/>
            <person name="Gomez Garrido J."/>
        </authorList>
    </citation>
    <scope>NUCLEOTIDE SEQUENCE [LARGE SCALE GENOMIC DNA]</scope>
</reference>
<comment type="caution">
    <text evidence="1">The sequence shown here is derived from an EMBL/GenBank/DDBJ whole genome shotgun (WGS) entry which is preliminary data.</text>
</comment>
<name>A0AAV1PR13_SCOSC</name>
<keyword evidence="2" id="KW-1185">Reference proteome</keyword>
<gene>
    <name evidence="1" type="ORF">FSCOSCO3_A008289</name>
</gene>
<organism evidence="1 2">
    <name type="scientific">Scomber scombrus</name>
    <name type="common">Atlantic mackerel</name>
    <name type="synonym">Scomber vernalis</name>
    <dbReference type="NCBI Taxonomy" id="13677"/>
    <lineage>
        <taxon>Eukaryota</taxon>
        <taxon>Metazoa</taxon>
        <taxon>Chordata</taxon>
        <taxon>Craniata</taxon>
        <taxon>Vertebrata</taxon>
        <taxon>Euteleostomi</taxon>
        <taxon>Actinopterygii</taxon>
        <taxon>Neopterygii</taxon>
        <taxon>Teleostei</taxon>
        <taxon>Neoteleostei</taxon>
        <taxon>Acanthomorphata</taxon>
        <taxon>Pelagiaria</taxon>
        <taxon>Scombriformes</taxon>
        <taxon>Scombridae</taxon>
        <taxon>Scomber</taxon>
    </lineage>
</organism>
<dbReference type="EMBL" id="CAWUFR010000224">
    <property type="protein sequence ID" value="CAK6973189.1"/>
    <property type="molecule type" value="Genomic_DNA"/>
</dbReference>
<dbReference type="AlphaFoldDB" id="A0AAV1PR13"/>
<evidence type="ECO:0000313" key="1">
    <source>
        <dbReference type="EMBL" id="CAK6973189.1"/>
    </source>
</evidence>
<proteinExistence type="predicted"/>
<sequence length="194" mass="21301">MGNQHEEKGLDPQHIFTSVQYALYGGPVLHTSGQEEADENRCCYHFQLSTTSVEKNHYHGHADQGGKYDYGDDKAVADFDNGDSGSNADHNNAIVEENTAEKTNVVDGVLHDDIVMIDVHADVEEAVTDDITEYPHCNDLCQQKEDLMRGAVLFGAIHLVVENGGCMDNILGSQVGCDDDSRKPIPVQLTQMKP</sequence>